<dbReference type="InterPro" id="IPR029377">
    <property type="entry name" value="TMEM220"/>
</dbReference>
<keyword evidence="1" id="KW-0812">Transmembrane</keyword>
<sequence length="164" mass="18389">MSKNAQLDIVWRICNACMSLFFGLATYVQINDPDAGLWMVGYGVPSLLCALIGWWPQVTESAPWRTVSDLHILLSSAAVSILGWTLVKEQVTAIFQREEGREFCGLLLTVFWLLLCRRSGRCPVGVLRVSAAAAVAVFPFVSWVYYYVNKELRADWPSHCKTAI</sequence>
<keyword evidence="1" id="KW-1133">Transmembrane helix</keyword>
<feature type="transmembrane region" description="Helical" evidence="1">
    <location>
        <begin position="36"/>
        <end position="55"/>
    </location>
</feature>
<dbReference type="Ensembl" id="ENSPMGT00000019171.1">
    <property type="protein sequence ID" value="ENSPMGP00000017966.1"/>
    <property type="gene ID" value="ENSPMGG00000014700.1"/>
</dbReference>
<proteinExistence type="predicted"/>
<dbReference type="Proteomes" id="UP000261520">
    <property type="component" value="Unplaced"/>
</dbReference>
<keyword evidence="3" id="KW-1185">Reference proteome</keyword>
<feature type="transmembrane region" description="Helical" evidence="1">
    <location>
        <begin position="9"/>
        <end position="30"/>
    </location>
</feature>
<dbReference type="Pfam" id="PF15071">
    <property type="entry name" value="TMEM220"/>
    <property type="match status" value="1"/>
</dbReference>
<evidence type="ECO:0000313" key="2">
    <source>
        <dbReference type="Ensembl" id="ENSPMGP00000017966.1"/>
    </source>
</evidence>
<name>A0A3B4ANL4_9GOBI</name>
<evidence type="ECO:0000256" key="1">
    <source>
        <dbReference type="SAM" id="Phobius"/>
    </source>
</evidence>
<evidence type="ECO:0000313" key="3">
    <source>
        <dbReference type="Proteomes" id="UP000261520"/>
    </source>
</evidence>
<protein>
    <submittedName>
        <fullName evidence="2">Uncharacterized protein</fullName>
    </submittedName>
</protein>
<dbReference type="PANTHER" id="PTHR34262:SF1">
    <property type="entry name" value="TRANSMEMBRANE PROTEIN 220"/>
    <property type="match status" value="1"/>
</dbReference>
<accession>A0A3B4ANL4</accession>
<organism evidence="2 3">
    <name type="scientific">Periophthalmus magnuspinnatus</name>
    <dbReference type="NCBI Taxonomy" id="409849"/>
    <lineage>
        <taxon>Eukaryota</taxon>
        <taxon>Metazoa</taxon>
        <taxon>Chordata</taxon>
        <taxon>Craniata</taxon>
        <taxon>Vertebrata</taxon>
        <taxon>Euteleostomi</taxon>
        <taxon>Actinopterygii</taxon>
        <taxon>Neopterygii</taxon>
        <taxon>Teleostei</taxon>
        <taxon>Neoteleostei</taxon>
        <taxon>Acanthomorphata</taxon>
        <taxon>Gobiaria</taxon>
        <taxon>Gobiiformes</taxon>
        <taxon>Gobioidei</taxon>
        <taxon>Gobiidae</taxon>
        <taxon>Oxudercinae</taxon>
        <taxon>Periophthalmus</taxon>
    </lineage>
</organism>
<feature type="transmembrane region" description="Helical" evidence="1">
    <location>
        <begin position="127"/>
        <end position="148"/>
    </location>
</feature>
<keyword evidence="1" id="KW-0472">Membrane</keyword>
<dbReference type="PANTHER" id="PTHR34262">
    <property type="entry name" value="TRANSMEMBRANE PROTEIN 220"/>
    <property type="match status" value="1"/>
</dbReference>
<reference evidence="2" key="1">
    <citation type="submission" date="2025-08" db="UniProtKB">
        <authorList>
            <consortium name="Ensembl"/>
        </authorList>
    </citation>
    <scope>IDENTIFICATION</scope>
</reference>
<reference evidence="2" key="2">
    <citation type="submission" date="2025-09" db="UniProtKB">
        <authorList>
            <consortium name="Ensembl"/>
        </authorList>
    </citation>
    <scope>IDENTIFICATION</scope>
</reference>
<dbReference type="AlphaFoldDB" id="A0A3B4ANL4"/>